<sequence>MIKLLDLLKENNPFVSRGGKERVETYSLKRKTETENRIQQYIKNGMKGNLYLSTNPITSLPSSLTRVEGDLDLSFTKITSLPDNLTVGGYLNLDYTPIISLPSDLTVGGYLNLNRTPLSKKYSEEEIRAMVPNVKGKIFI</sequence>
<gene>
    <name evidence="1" type="ORF">UFOVP331_194</name>
</gene>
<accession>A0A6J5LVL0</accession>
<dbReference type="EMBL" id="LR796345">
    <property type="protein sequence ID" value="CAB4138634.1"/>
    <property type="molecule type" value="Genomic_DNA"/>
</dbReference>
<dbReference type="Gene3D" id="3.80.10.10">
    <property type="entry name" value="Ribonuclease Inhibitor"/>
    <property type="match status" value="1"/>
</dbReference>
<name>A0A6J5LVL0_9CAUD</name>
<dbReference type="SUPFAM" id="SSF52058">
    <property type="entry name" value="L domain-like"/>
    <property type="match status" value="1"/>
</dbReference>
<evidence type="ECO:0000313" key="1">
    <source>
        <dbReference type="EMBL" id="CAB4138634.1"/>
    </source>
</evidence>
<reference evidence="1" key="1">
    <citation type="submission" date="2020-04" db="EMBL/GenBank/DDBJ databases">
        <authorList>
            <person name="Chiriac C."/>
            <person name="Salcher M."/>
            <person name="Ghai R."/>
            <person name="Kavagutti S V."/>
        </authorList>
    </citation>
    <scope>NUCLEOTIDE SEQUENCE</scope>
</reference>
<dbReference type="InterPro" id="IPR032675">
    <property type="entry name" value="LRR_dom_sf"/>
</dbReference>
<proteinExistence type="predicted"/>
<organism evidence="1">
    <name type="scientific">uncultured Caudovirales phage</name>
    <dbReference type="NCBI Taxonomy" id="2100421"/>
    <lineage>
        <taxon>Viruses</taxon>
        <taxon>Duplodnaviria</taxon>
        <taxon>Heunggongvirae</taxon>
        <taxon>Uroviricota</taxon>
        <taxon>Caudoviricetes</taxon>
        <taxon>Peduoviridae</taxon>
        <taxon>Maltschvirus</taxon>
        <taxon>Maltschvirus maltsch</taxon>
    </lineage>
</organism>
<protein>
    <submittedName>
        <fullName evidence="1">Uncharacterized protein</fullName>
    </submittedName>
</protein>